<evidence type="ECO:0000256" key="12">
    <source>
        <dbReference type="ARBA" id="ARBA00032637"/>
    </source>
</evidence>
<dbReference type="InterPro" id="IPR001054">
    <property type="entry name" value="A/G_cyclase"/>
</dbReference>
<keyword evidence="10" id="KW-0456">Lyase</keyword>
<sequence>MTDSNLSLSVNHSSLANNNKEEKKKKSRETNSEQHSIFSYLFGNYHSNSSQTNTASGEGLEFSNNSEKAVNLTGLSSSQQNLVSGSLDSTENNSIENNSNSFKDRHRLRFSFRRKKSKSNKSLDLPVKRYSYCSDSEVNIEEKPAIYSTKRRGSDTPNSKHLTNSNSRNNLKDMFVDNASGKKTLSNKQSTESIRSIKRNGLLVQDPAKRGSTWLMKNISDATDSNYTDDALPESDDGHDKLYCIRVFRPDSTFATISCAFNTTVPQLCQLLGRKFFIEDISKFTIYLQRRNLERALNPYERPISIMKKLLESIGYTSQDKLQNLGREDNTYYFRFIFDLAQIYTVQPQPDIPDRHQVDLSTQNLRRLPFNLTSRAHEVYKLILSNNLMLDFSSDYFHTFRNLKEIYLSECELQSVPPCIKALTNLVHLNLSSNRIKDISSAGLESLRYLNYINLANNRIESIPTDFKLLTNLTHLNISNNRFALFPETICLINGLIELDISFNQIKQIPESISNLKKLATLILISNELHGSLPANICELVELKELDLRKNMISDAKSLSSLPKLEKLFCDYNSISIFESSFHSLVQLTISKNSITQLLSPQVPVQTLTDLNISSCKLVTLPDDFFTQLPSLLKLALDNNLLVSLPDSIQSLKSLEQLSCSICDLSSLPNDLSNLQSLVNLDLHGNNLKSIPTSIWTLKKLKNLNVSSNLLETFPTPQTQSKKISFNSQHTKSDSQKSEDYEVPPLAQCLQSLFLADNRLDDVVFEPLSHLTELRALNLSYNDLTEISQGSLSHMSQLNELYLSGNQFTSLPSEEFVCLRNLQILYLNGNKLQNLPSDLRKNYKLNTLELGSNFLKYNITNWLYDWNWNWNLELIYLNLSGNRRFKIEPNHQDNFNAKSKNLSDFNTLKKLAVLGLMGVSYVISLPKETPDKRIRTDSLEINQMGYGLADSLAKKASTNHLWTWDLAIEKFGKRDDSALFALFDAHINPLYGSRITKFLNDYFPHNFLSELGKLDPVQRDVEVAIRRSFINLNKELGSTGIEEYSQMGASAIVAYVEGNTLYVANAGDAVAVICRNGGMAHLISTRHTPWSTSEIQRIRNSKGLISPQGLLNGISEISRGFGHFKLLPLINANPFIQKIELSDHDEFVILASRSLWDLMTYQTAVDIARTERDDLLYAAQKVRDFAIAYGADEGIVVMIIGVGDLFDQPIRVTKTGNNTSNNQWPEGVGIRISEHRSEEAAFANNWKRSRRPKQAVHGDTVMNRLNPEVEAPTGQVALVFTDIKNSTFLWETVDTAMRTANRIHNLVMRRILRTYGGFEVKSEGDAFMLSFPTVASALLCCLSVQLHLLQEDWPQQILDTEEGKEIYDKGFSNDLLYRGLSVRMGIHWGSPVCEVDPTTLRMDYFGPMVNRAARICGAADGGQICVSSDVVSEIKALESMLTNEEPSTKLPRDVRLLKKIGFSIVEMGERKLKGLEKAEILSLVFPNSLKRRLQYSAINFLESQQTMFAAPQPQTLDPAAMRTLGYQCLRLERLACDNVVSNPESQLDLLNNFLSFQIRDDATDADLVNLLDSLIVRVENVVSTLYLSQIHQLMSLSKLADTPSEIEAVSSALSEILKIITEYQAHKSLISGGQANTSLF</sequence>
<dbReference type="InterPro" id="IPR003591">
    <property type="entry name" value="Leu-rich_rpt_typical-subtyp"/>
</dbReference>
<dbReference type="SMART" id="SM00044">
    <property type="entry name" value="CYCc"/>
    <property type="match status" value="1"/>
</dbReference>
<dbReference type="SMART" id="SM00332">
    <property type="entry name" value="PP2Cc"/>
    <property type="match status" value="1"/>
</dbReference>
<dbReference type="SUPFAM" id="SSF81606">
    <property type="entry name" value="PP2C-like"/>
    <property type="match status" value="1"/>
</dbReference>
<dbReference type="GO" id="GO:0035556">
    <property type="term" value="P:intracellular signal transduction"/>
    <property type="evidence" value="ECO:0007669"/>
    <property type="project" value="InterPro"/>
</dbReference>
<dbReference type="EMBL" id="KQ964550">
    <property type="protein sequence ID" value="KXN69054.1"/>
    <property type="molecule type" value="Genomic_DNA"/>
</dbReference>
<proteinExistence type="inferred from homology"/>
<dbReference type="GO" id="GO:0046872">
    <property type="term" value="F:metal ion binding"/>
    <property type="evidence" value="ECO:0007669"/>
    <property type="project" value="UniProtKB-KW"/>
</dbReference>
<feature type="compositionally biased region" description="Low complexity" evidence="13">
    <location>
        <begin position="89"/>
        <end position="101"/>
    </location>
</feature>
<evidence type="ECO:0000259" key="14">
    <source>
        <dbReference type="PROSITE" id="PS50125"/>
    </source>
</evidence>
<feature type="compositionally biased region" description="Low complexity" evidence="13">
    <location>
        <begin position="1"/>
        <end position="18"/>
    </location>
</feature>
<evidence type="ECO:0000256" key="7">
    <source>
        <dbReference type="ARBA" id="ARBA00022737"/>
    </source>
</evidence>
<keyword evidence="9" id="KW-0115">cAMP biosynthesis</keyword>
<dbReference type="PROSITE" id="PS50125">
    <property type="entry name" value="GUANYLATE_CYCLASE_2"/>
    <property type="match status" value="1"/>
</dbReference>
<dbReference type="OMA" id="QQVGYEE"/>
<keyword evidence="18" id="KW-1185">Reference proteome</keyword>
<dbReference type="STRING" id="796925.A0A137P2D3"/>
<dbReference type="CDD" id="cd07302">
    <property type="entry name" value="CHD"/>
    <property type="match status" value="1"/>
</dbReference>
<feature type="compositionally biased region" description="Basic and acidic residues" evidence="13">
    <location>
        <begin position="19"/>
        <end position="32"/>
    </location>
</feature>
<evidence type="ECO:0000256" key="1">
    <source>
        <dbReference type="ARBA" id="ARBA00001593"/>
    </source>
</evidence>
<dbReference type="OrthoDB" id="2021138at2759"/>
<dbReference type="InterPro" id="IPR001611">
    <property type="entry name" value="Leu-rich_rpt"/>
</dbReference>
<dbReference type="CDD" id="cd17214">
    <property type="entry name" value="RA_CYR1_like"/>
    <property type="match status" value="1"/>
</dbReference>
<dbReference type="GO" id="GO:0005737">
    <property type="term" value="C:cytoplasm"/>
    <property type="evidence" value="ECO:0007669"/>
    <property type="project" value="TreeGrafter"/>
</dbReference>
<comment type="similarity">
    <text evidence="2">Belongs to the adenylyl cyclase class-3 family.</text>
</comment>
<dbReference type="Pfam" id="PF13855">
    <property type="entry name" value="LRR_8"/>
    <property type="match status" value="3"/>
</dbReference>
<evidence type="ECO:0000256" key="2">
    <source>
        <dbReference type="ARBA" id="ARBA00005381"/>
    </source>
</evidence>
<keyword evidence="6" id="KW-0479">Metal-binding</keyword>
<keyword evidence="7" id="KW-0677">Repeat</keyword>
<dbReference type="Pfam" id="PF23010">
    <property type="entry name" value="RA_3"/>
    <property type="match status" value="1"/>
</dbReference>
<dbReference type="SMART" id="SM00365">
    <property type="entry name" value="LRR_SD22"/>
    <property type="match status" value="6"/>
</dbReference>
<evidence type="ECO:0000256" key="4">
    <source>
        <dbReference type="ARBA" id="ARBA00021420"/>
    </source>
</evidence>
<evidence type="ECO:0000256" key="13">
    <source>
        <dbReference type="SAM" id="MobiDB-lite"/>
    </source>
</evidence>
<evidence type="ECO:0000313" key="17">
    <source>
        <dbReference type="EMBL" id="KXN69054.1"/>
    </source>
</evidence>
<dbReference type="Pfam" id="PF00211">
    <property type="entry name" value="Guanylate_cyc"/>
    <property type="match status" value="1"/>
</dbReference>
<dbReference type="PROSITE" id="PS51450">
    <property type="entry name" value="LRR"/>
    <property type="match status" value="8"/>
</dbReference>
<dbReference type="SUPFAM" id="SSF55073">
    <property type="entry name" value="Nucleotide cyclase"/>
    <property type="match status" value="1"/>
</dbReference>
<dbReference type="Gene3D" id="3.30.70.1230">
    <property type="entry name" value="Nucleotide cyclase"/>
    <property type="match status" value="1"/>
</dbReference>
<dbReference type="PROSITE" id="PS50200">
    <property type="entry name" value="RA"/>
    <property type="match status" value="1"/>
</dbReference>
<dbReference type="PANTHER" id="PTHR48051">
    <property type="match status" value="1"/>
</dbReference>
<dbReference type="InterPro" id="IPR050216">
    <property type="entry name" value="LRR_domain-containing"/>
</dbReference>
<evidence type="ECO:0000313" key="18">
    <source>
        <dbReference type="Proteomes" id="UP000070444"/>
    </source>
</evidence>
<evidence type="ECO:0000256" key="9">
    <source>
        <dbReference type="ARBA" id="ARBA00022998"/>
    </source>
</evidence>
<feature type="domain" description="PPM-type phosphatase" evidence="16">
    <location>
        <begin position="945"/>
        <end position="1202"/>
    </location>
</feature>
<comment type="catalytic activity">
    <reaction evidence="1">
        <text>ATP = 3',5'-cyclic AMP + diphosphate</text>
        <dbReference type="Rhea" id="RHEA:15389"/>
        <dbReference type="ChEBI" id="CHEBI:30616"/>
        <dbReference type="ChEBI" id="CHEBI:33019"/>
        <dbReference type="ChEBI" id="CHEBI:58165"/>
        <dbReference type="EC" id="4.6.1.1"/>
    </reaction>
</comment>
<dbReference type="SMART" id="SM00364">
    <property type="entry name" value="LRR_BAC"/>
    <property type="match status" value="9"/>
</dbReference>
<dbReference type="Gene3D" id="3.80.10.10">
    <property type="entry name" value="Ribonuclease Inhibitor"/>
    <property type="match status" value="4"/>
</dbReference>
<organism evidence="17 18">
    <name type="scientific">Conidiobolus coronatus (strain ATCC 28846 / CBS 209.66 / NRRL 28638)</name>
    <name type="common">Delacroixia coronata</name>
    <dbReference type="NCBI Taxonomy" id="796925"/>
    <lineage>
        <taxon>Eukaryota</taxon>
        <taxon>Fungi</taxon>
        <taxon>Fungi incertae sedis</taxon>
        <taxon>Zoopagomycota</taxon>
        <taxon>Entomophthoromycotina</taxon>
        <taxon>Entomophthoromycetes</taxon>
        <taxon>Entomophthorales</taxon>
        <taxon>Ancylistaceae</taxon>
        <taxon>Conidiobolus</taxon>
    </lineage>
</organism>
<evidence type="ECO:0000256" key="6">
    <source>
        <dbReference type="ARBA" id="ARBA00022723"/>
    </source>
</evidence>
<dbReference type="SUPFAM" id="SSF52058">
    <property type="entry name" value="L domain-like"/>
    <property type="match status" value="1"/>
</dbReference>
<evidence type="ECO:0000256" key="8">
    <source>
        <dbReference type="ARBA" id="ARBA00022842"/>
    </source>
</evidence>
<feature type="region of interest" description="Disordered" evidence="13">
    <location>
        <begin position="721"/>
        <end position="740"/>
    </location>
</feature>
<gene>
    <name evidence="17" type="ORF">CONCODRAFT_79514</name>
</gene>
<feature type="compositionally biased region" description="Polar residues" evidence="13">
    <location>
        <begin position="155"/>
        <end position="169"/>
    </location>
</feature>
<evidence type="ECO:0000256" key="3">
    <source>
        <dbReference type="ARBA" id="ARBA00012201"/>
    </source>
</evidence>
<dbReference type="InterPro" id="IPR029071">
    <property type="entry name" value="Ubiquitin-like_domsf"/>
</dbReference>
<dbReference type="SMART" id="SM00369">
    <property type="entry name" value="LRR_TYP"/>
    <property type="match status" value="12"/>
</dbReference>
<dbReference type="Pfam" id="PF00481">
    <property type="entry name" value="PP2C"/>
    <property type="match status" value="1"/>
</dbReference>
<dbReference type="InterPro" id="IPR032675">
    <property type="entry name" value="LRR_dom_sf"/>
</dbReference>
<feature type="domain" description="Ras-associating" evidence="15">
    <location>
        <begin position="241"/>
        <end position="331"/>
    </location>
</feature>
<feature type="compositionally biased region" description="Basic and acidic residues" evidence="13">
    <location>
        <begin position="731"/>
        <end position="740"/>
    </location>
</feature>
<feature type="region of interest" description="Disordered" evidence="13">
    <location>
        <begin position="1"/>
        <end position="33"/>
    </location>
</feature>
<evidence type="ECO:0000259" key="16">
    <source>
        <dbReference type="PROSITE" id="PS51746"/>
    </source>
</evidence>
<feature type="domain" description="Guanylate cyclase" evidence="14">
    <location>
        <begin position="1277"/>
        <end position="1416"/>
    </location>
</feature>
<keyword evidence="5" id="KW-0433">Leucine-rich repeat</keyword>
<name>A0A137P2D3_CONC2</name>
<dbReference type="Pfam" id="PF00560">
    <property type="entry name" value="LRR_1"/>
    <property type="match status" value="1"/>
</dbReference>
<dbReference type="SMART" id="SM00314">
    <property type="entry name" value="RA"/>
    <property type="match status" value="1"/>
</dbReference>
<dbReference type="Gene3D" id="3.10.20.90">
    <property type="entry name" value="Phosphatidylinositol 3-kinase Catalytic Subunit, Chain A, domain 1"/>
    <property type="match status" value="1"/>
</dbReference>
<feature type="compositionally biased region" description="Polar residues" evidence="13">
    <location>
        <begin position="721"/>
        <end position="730"/>
    </location>
</feature>
<dbReference type="PANTHER" id="PTHR48051:SF1">
    <property type="entry name" value="RAS SUPPRESSOR PROTEIN 1"/>
    <property type="match status" value="1"/>
</dbReference>
<protein>
    <recommendedName>
        <fullName evidence="4">Adenylate cyclase</fullName>
        <ecNumber evidence="3">4.6.1.1</ecNumber>
    </recommendedName>
    <alternativeName>
        <fullName evidence="11">ATP pyrophosphate-lyase</fullName>
    </alternativeName>
    <alternativeName>
        <fullName evidence="12">Adenylyl cyclase</fullName>
    </alternativeName>
</protein>
<evidence type="ECO:0000256" key="11">
    <source>
        <dbReference type="ARBA" id="ARBA00032597"/>
    </source>
</evidence>
<dbReference type="InterPro" id="IPR000159">
    <property type="entry name" value="RA_dom"/>
</dbReference>
<dbReference type="InterPro" id="IPR001932">
    <property type="entry name" value="PPM-type_phosphatase-like_dom"/>
</dbReference>
<dbReference type="InterPro" id="IPR036457">
    <property type="entry name" value="PPM-type-like_dom_sf"/>
</dbReference>
<dbReference type="EC" id="4.6.1.1" evidence="3"/>
<evidence type="ECO:0000259" key="15">
    <source>
        <dbReference type="PROSITE" id="PS50200"/>
    </source>
</evidence>
<dbReference type="Proteomes" id="UP000070444">
    <property type="component" value="Unassembled WGS sequence"/>
</dbReference>
<dbReference type="GO" id="GO:0004016">
    <property type="term" value="F:adenylate cyclase activity"/>
    <property type="evidence" value="ECO:0007669"/>
    <property type="project" value="UniProtKB-EC"/>
</dbReference>
<reference evidence="17 18" key="1">
    <citation type="journal article" date="2015" name="Genome Biol. Evol.">
        <title>Phylogenomic analyses indicate that early fungi evolved digesting cell walls of algal ancestors of land plants.</title>
        <authorList>
            <person name="Chang Y."/>
            <person name="Wang S."/>
            <person name="Sekimoto S."/>
            <person name="Aerts A.L."/>
            <person name="Choi C."/>
            <person name="Clum A."/>
            <person name="LaButti K.M."/>
            <person name="Lindquist E.A."/>
            <person name="Yee Ngan C."/>
            <person name="Ohm R.A."/>
            <person name="Salamov A.A."/>
            <person name="Grigoriev I.V."/>
            <person name="Spatafora J.W."/>
            <person name="Berbee M.L."/>
        </authorList>
    </citation>
    <scope>NUCLEOTIDE SEQUENCE [LARGE SCALE GENOMIC DNA]</scope>
    <source>
        <strain evidence="17 18">NRRL 28638</strain>
    </source>
</reference>
<evidence type="ECO:0000256" key="5">
    <source>
        <dbReference type="ARBA" id="ARBA00022614"/>
    </source>
</evidence>
<dbReference type="PROSITE" id="PS51746">
    <property type="entry name" value="PPM_2"/>
    <property type="match status" value="1"/>
</dbReference>
<accession>A0A137P2D3</accession>
<dbReference type="CDD" id="cd00143">
    <property type="entry name" value="PP2Cc"/>
    <property type="match status" value="1"/>
</dbReference>
<dbReference type="InterPro" id="IPR055071">
    <property type="entry name" value="RA_PHLPP-like"/>
</dbReference>
<dbReference type="Gene3D" id="3.60.40.10">
    <property type="entry name" value="PPM-type phosphatase domain"/>
    <property type="match status" value="1"/>
</dbReference>
<evidence type="ECO:0000256" key="10">
    <source>
        <dbReference type="ARBA" id="ARBA00023239"/>
    </source>
</evidence>
<dbReference type="SUPFAM" id="SSF54236">
    <property type="entry name" value="Ubiquitin-like"/>
    <property type="match status" value="1"/>
</dbReference>
<dbReference type="GO" id="GO:0006171">
    <property type="term" value="P:cAMP biosynthetic process"/>
    <property type="evidence" value="ECO:0007669"/>
    <property type="project" value="UniProtKB-KW"/>
</dbReference>
<feature type="region of interest" description="Disordered" evidence="13">
    <location>
        <begin position="80"/>
        <end position="102"/>
    </location>
</feature>
<dbReference type="SUPFAM" id="SSF52047">
    <property type="entry name" value="RNI-like"/>
    <property type="match status" value="1"/>
</dbReference>
<keyword evidence="8" id="KW-0460">Magnesium</keyword>
<feature type="region of interest" description="Disordered" evidence="13">
    <location>
        <begin position="144"/>
        <end position="173"/>
    </location>
</feature>
<dbReference type="InterPro" id="IPR029787">
    <property type="entry name" value="Nucleotide_cyclase"/>
</dbReference>